<feature type="region of interest" description="Disordered" evidence="1">
    <location>
        <begin position="461"/>
        <end position="497"/>
    </location>
</feature>
<proteinExistence type="predicted"/>
<feature type="compositionally biased region" description="Polar residues" evidence="1">
    <location>
        <begin position="401"/>
        <end position="423"/>
    </location>
</feature>
<dbReference type="AlphaFoldDB" id="A0A9Q3BKU2"/>
<feature type="compositionally biased region" description="Basic and acidic residues" evidence="1">
    <location>
        <begin position="313"/>
        <end position="323"/>
    </location>
</feature>
<keyword evidence="2" id="KW-1133">Transmembrane helix</keyword>
<gene>
    <name evidence="3" type="ORF">O181_006758</name>
</gene>
<dbReference type="Proteomes" id="UP000765509">
    <property type="component" value="Unassembled WGS sequence"/>
</dbReference>
<evidence type="ECO:0000313" key="4">
    <source>
        <dbReference type="Proteomes" id="UP000765509"/>
    </source>
</evidence>
<evidence type="ECO:0000256" key="1">
    <source>
        <dbReference type="SAM" id="MobiDB-lite"/>
    </source>
</evidence>
<sequence>MNILRNLLVAAKNQLCEVFPCYVLHSEERENQIRFHRGTFEYQKQTSKLHRWYEDQSPIQSFDLQGRDDTSPSPDIETQLVSAEVQKALIPVELSAECLASERSRLPSETVEEHRCLVTLLVPKQLDRLFIKGKGGFVSPISPILSHCIKAALTCAPNRITLSPKQHSILAIRKSAIDSQKQSMPSPCYCILIPLLAAPFAIASPINDVKIAALVENNTGNPIATLPTSPTGRMGPTTANSLVDRQELTRSSIESSSAANDTSLDPYASPKYTTLSLDRTEDEKLVPPNTVPTLPDNGTNETSFSNSTALEEVVPKREERHETVNIPSEYTQSSTGLGSETQGDDKRTLGIEVTLLTENPIIGSKENEERNLNLSADSGDERDFHQVELPPKTTEVDGVAQASTQPSDHTTETSPDNTSDHPNASALVQNFEAKEGQPLEDGTLTASALLGKEVQLASEKPIVSAKQDSQAHQDTSDVFNTNSQPPGNFSEETKSQNNLISTTGLVPSYDQKLKPKGFPTVPPTVFLEHPSESPSPKLPSTPVGPASSHQLAVNEITSVLPPPSQKKEQAVTTPLSLVKPSFEVEEAISQAPNVQAVSKEAKPETPKRTLLFIGLGGVGFLTMLSTIIILAKFKKKREITFPSFEKSWKTTRTDIPIGFGASEKAMKITHPIRISPSQAVRGSVPVCLPLRRNDYSDGSFQDPSRLGRTQIYPYPNYNHNPYPENKTYNQKNYDKASCDVSMYDESEFYNNSRYKTTETVQERGRVACFPRRSESNQGFWKEEKSSFP</sequence>
<dbReference type="EMBL" id="AVOT02001468">
    <property type="protein sequence ID" value="MBW0467043.1"/>
    <property type="molecule type" value="Genomic_DNA"/>
</dbReference>
<organism evidence="3 4">
    <name type="scientific">Austropuccinia psidii MF-1</name>
    <dbReference type="NCBI Taxonomy" id="1389203"/>
    <lineage>
        <taxon>Eukaryota</taxon>
        <taxon>Fungi</taxon>
        <taxon>Dikarya</taxon>
        <taxon>Basidiomycota</taxon>
        <taxon>Pucciniomycotina</taxon>
        <taxon>Pucciniomycetes</taxon>
        <taxon>Pucciniales</taxon>
        <taxon>Sphaerophragmiaceae</taxon>
        <taxon>Austropuccinia</taxon>
    </lineage>
</organism>
<feature type="compositionally biased region" description="Polar residues" evidence="1">
    <location>
        <begin position="325"/>
        <end position="341"/>
    </location>
</feature>
<accession>A0A9Q3BKU2</accession>
<keyword evidence="2" id="KW-0472">Membrane</keyword>
<reference evidence="3" key="1">
    <citation type="submission" date="2021-03" db="EMBL/GenBank/DDBJ databases">
        <title>Draft genome sequence of rust myrtle Austropuccinia psidii MF-1, a brazilian biotype.</title>
        <authorList>
            <person name="Quecine M.C."/>
            <person name="Pachon D.M.R."/>
            <person name="Bonatelli M.L."/>
            <person name="Correr F.H."/>
            <person name="Franceschini L.M."/>
            <person name="Leite T.F."/>
            <person name="Margarido G.R.A."/>
            <person name="Almeida C.A."/>
            <person name="Ferrarezi J.A."/>
            <person name="Labate C.A."/>
        </authorList>
    </citation>
    <scope>NUCLEOTIDE SEQUENCE</scope>
    <source>
        <strain evidence="3">MF-1</strain>
    </source>
</reference>
<feature type="compositionally biased region" description="Polar residues" evidence="1">
    <location>
        <begin position="476"/>
        <end position="487"/>
    </location>
</feature>
<comment type="caution">
    <text evidence="3">The sequence shown here is derived from an EMBL/GenBank/DDBJ whole genome shotgun (WGS) entry which is preliminary data.</text>
</comment>
<dbReference type="OrthoDB" id="2504059at2759"/>
<evidence type="ECO:0000313" key="3">
    <source>
        <dbReference type="EMBL" id="MBW0467043.1"/>
    </source>
</evidence>
<keyword evidence="4" id="KW-1185">Reference proteome</keyword>
<feature type="transmembrane region" description="Helical" evidence="2">
    <location>
        <begin position="610"/>
        <end position="631"/>
    </location>
</feature>
<feature type="region of interest" description="Disordered" evidence="1">
    <location>
        <begin position="249"/>
        <end position="345"/>
    </location>
</feature>
<keyword evidence="2" id="KW-0812">Transmembrane</keyword>
<feature type="region of interest" description="Disordered" evidence="1">
    <location>
        <begin position="391"/>
        <end position="423"/>
    </location>
</feature>
<feature type="region of interest" description="Disordered" evidence="1">
    <location>
        <begin position="525"/>
        <end position="548"/>
    </location>
</feature>
<protein>
    <submittedName>
        <fullName evidence="3">Uncharacterized protein</fullName>
    </submittedName>
</protein>
<evidence type="ECO:0000256" key="2">
    <source>
        <dbReference type="SAM" id="Phobius"/>
    </source>
</evidence>
<feature type="compositionally biased region" description="Polar residues" evidence="1">
    <location>
        <begin position="296"/>
        <end position="309"/>
    </location>
</feature>
<feature type="compositionally biased region" description="Polar residues" evidence="1">
    <location>
        <begin position="249"/>
        <end position="263"/>
    </location>
</feature>
<name>A0A9Q3BKU2_9BASI</name>